<dbReference type="GO" id="GO:0004523">
    <property type="term" value="F:RNA-DNA hybrid ribonuclease activity"/>
    <property type="evidence" value="ECO:0007669"/>
    <property type="project" value="InterPro"/>
</dbReference>
<dbReference type="Gene3D" id="3.30.420.10">
    <property type="entry name" value="Ribonuclease H-like superfamily/Ribonuclease H"/>
    <property type="match status" value="1"/>
</dbReference>
<accession>A0A7J9GZP9</accession>
<dbReference type="PANTHER" id="PTHR47723">
    <property type="entry name" value="OS05G0353850 PROTEIN"/>
    <property type="match status" value="1"/>
</dbReference>
<comment type="caution">
    <text evidence="2">The sequence shown here is derived from an EMBL/GenBank/DDBJ whole genome shotgun (WGS) entry which is preliminary data.</text>
</comment>
<evidence type="ECO:0000313" key="2">
    <source>
        <dbReference type="EMBL" id="MBA0802225.1"/>
    </source>
</evidence>
<dbReference type="PANTHER" id="PTHR47723:SF19">
    <property type="entry name" value="POLYNUCLEOTIDYL TRANSFERASE, RIBONUCLEASE H-LIKE SUPERFAMILY PROTEIN"/>
    <property type="match status" value="1"/>
</dbReference>
<dbReference type="InterPro" id="IPR036397">
    <property type="entry name" value="RNaseH_sf"/>
</dbReference>
<sequence>MVMSSILQQFYSYFGYKINTRKSKAFGWNTKSLSLGRRITLAKSIILTIPSYLMQTMKIPIGVCESIKKSNYKIDIDCPTSINRTRRSFIWRSLSKVWDLLRDNIHWIVGNGKSIEFWKDSWIPGIGPLVNCFTVPLNMRHPIWVADYVNMSGEWRWEFIKPFIGSQITIIISSISSPSIEANLDLCLRRETSNGVIQDRRAALGLLVTIYGNNGISFVFRNKDLDPRGVVHHSICLAKGCNKSIKRLTNTNCLSQPVDIWLRPPCRVVKINTDGAFSMTRGVASSGVVFRDEKGEWLLGFSRSIGLATVLQSEPWAIYDGLQLNWDRGFHEVIVESDNREAVELFNNGWDSFYSNWLVKETRILCRQQWLVTVLHISRRAN</sequence>
<feature type="domain" description="RNase H type-1" evidence="1">
    <location>
        <begin position="272"/>
        <end position="382"/>
    </location>
</feature>
<dbReference type="CDD" id="cd06222">
    <property type="entry name" value="RNase_H_like"/>
    <property type="match status" value="1"/>
</dbReference>
<protein>
    <recommendedName>
        <fullName evidence="1">RNase H type-1 domain-containing protein</fullName>
    </recommendedName>
</protein>
<dbReference type="InterPro" id="IPR002156">
    <property type="entry name" value="RNaseH_domain"/>
</dbReference>
<organism evidence="2 3">
    <name type="scientific">Gossypium harknessii</name>
    <dbReference type="NCBI Taxonomy" id="34285"/>
    <lineage>
        <taxon>Eukaryota</taxon>
        <taxon>Viridiplantae</taxon>
        <taxon>Streptophyta</taxon>
        <taxon>Embryophyta</taxon>
        <taxon>Tracheophyta</taxon>
        <taxon>Spermatophyta</taxon>
        <taxon>Magnoliopsida</taxon>
        <taxon>eudicotyledons</taxon>
        <taxon>Gunneridae</taxon>
        <taxon>Pentapetalae</taxon>
        <taxon>rosids</taxon>
        <taxon>malvids</taxon>
        <taxon>Malvales</taxon>
        <taxon>Malvaceae</taxon>
        <taxon>Malvoideae</taxon>
        <taxon>Gossypium</taxon>
    </lineage>
</organism>
<dbReference type="InterPro" id="IPR012337">
    <property type="entry name" value="RNaseH-like_sf"/>
</dbReference>
<proteinExistence type="predicted"/>
<feature type="non-terminal residue" evidence="2">
    <location>
        <position position="382"/>
    </location>
</feature>
<keyword evidence="3" id="KW-1185">Reference proteome</keyword>
<dbReference type="Proteomes" id="UP000593560">
    <property type="component" value="Unassembled WGS sequence"/>
</dbReference>
<dbReference type="InterPro" id="IPR044730">
    <property type="entry name" value="RNase_H-like_dom_plant"/>
</dbReference>
<name>A0A7J9GZP9_9ROSI</name>
<gene>
    <name evidence="2" type="ORF">Gohar_012542</name>
</gene>
<dbReference type="EMBL" id="JABFAD010000007">
    <property type="protein sequence ID" value="MBA0802225.1"/>
    <property type="molecule type" value="Genomic_DNA"/>
</dbReference>
<dbReference type="AlphaFoldDB" id="A0A7J9GZP9"/>
<reference evidence="2 3" key="1">
    <citation type="journal article" date="2019" name="Genome Biol. Evol.">
        <title>Insights into the evolution of the New World diploid cottons (Gossypium, subgenus Houzingenia) based on genome sequencing.</title>
        <authorList>
            <person name="Grover C.E."/>
            <person name="Arick M.A. 2nd"/>
            <person name="Thrash A."/>
            <person name="Conover J.L."/>
            <person name="Sanders W.S."/>
            <person name="Peterson D.G."/>
            <person name="Frelichowski J.E."/>
            <person name="Scheffler J.A."/>
            <person name="Scheffler B.E."/>
            <person name="Wendel J.F."/>
        </authorList>
    </citation>
    <scope>NUCLEOTIDE SEQUENCE [LARGE SCALE GENOMIC DNA]</scope>
    <source>
        <strain evidence="2">0</strain>
        <tissue evidence="2">Leaf</tissue>
    </source>
</reference>
<dbReference type="OrthoDB" id="1002594at2759"/>
<dbReference type="Pfam" id="PF13456">
    <property type="entry name" value="RVT_3"/>
    <property type="match status" value="1"/>
</dbReference>
<evidence type="ECO:0000259" key="1">
    <source>
        <dbReference type="Pfam" id="PF13456"/>
    </source>
</evidence>
<evidence type="ECO:0000313" key="3">
    <source>
        <dbReference type="Proteomes" id="UP000593560"/>
    </source>
</evidence>
<dbReference type="InterPro" id="IPR053151">
    <property type="entry name" value="RNase_H-like"/>
</dbReference>
<dbReference type="GO" id="GO:0003676">
    <property type="term" value="F:nucleic acid binding"/>
    <property type="evidence" value="ECO:0007669"/>
    <property type="project" value="InterPro"/>
</dbReference>
<dbReference type="SUPFAM" id="SSF53098">
    <property type="entry name" value="Ribonuclease H-like"/>
    <property type="match status" value="1"/>
</dbReference>